<evidence type="ECO:0000313" key="2">
    <source>
        <dbReference type="EMBL" id="SDD21983.1"/>
    </source>
</evidence>
<dbReference type="GO" id="GO:0016491">
    <property type="term" value="F:oxidoreductase activity"/>
    <property type="evidence" value="ECO:0007669"/>
    <property type="project" value="InterPro"/>
</dbReference>
<dbReference type="OrthoDB" id="7614910at2"/>
<proteinExistence type="predicted"/>
<keyword evidence="3" id="KW-1185">Reference proteome</keyword>
<dbReference type="PANTHER" id="PTHR37539:SF1">
    <property type="entry name" value="ER-BOUND OXYGENASE MPAB_MPAB'_RUBBER OXYGENASE CATALYTIC DOMAIN-CONTAINING PROTEIN"/>
    <property type="match status" value="1"/>
</dbReference>
<gene>
    <name evidence="2" type="ORF">SAMN04489747_0471</name>
</gene>
<evidence type="ECO:0000259" key="1">
    <source>
        <dbReference type="Pfam" id="PF09995"/>
    </source>
</evidence>
<dbReference type="Proteomes" id="UP000198546">
    <property type="component" value="Chromosome i"/>
</dbReference>
<dbReference type="Pfam" id="PF09995">
    <property type="entry name" value="MPAB_Lcp_cat"/>
    <property type="match status" value="1"/>
</dbReference>
<dbReference type="AlphaFoldDB" id="A0A1G6SYZ7"/>
<organism evidence="2 3">
    <name type="scientific">Auraticoccus monumenti</name>
    <dbReference type="NCBI Taxonomy" id="675864"/>
    <lineage>
        <taxon>Bacteria</taxon>
        <taxon>Bacillati</taxon>
        <taxon>Actinomycetota</taxon>
        <taxon>Actinomycetes</taxon>
        <taxon>Propionibacteriales</taxon>
        <taxon>Propionibacteriaceae</taxon>
        <taxon>Auraticoccus</taxon>
    </lineage>
</organism>
<dbReference type="EMBL" id="LT629688">
    <property type="protein sequence ID" value="SDD21983.1"/>
    <property type="molecule type" value="Genomic_DNA"/>
</dbReference>
<feature type="domain" description="ER-bound oxygenase mpaB/mpaB'/Rubber oxygenase catalytic" evidence="1">
    <location>
        <begin position="109"/>
        <end position="338"/>
    </location>
</feature>
<name>A0A1G6SYZ7_9ACTN</name>
<dbReference type="InterPro" id="IPR037473">
    <property type="entry name" value="Lcp-like"/>
</dbReference>
<protein>
    <recommendedName>
        <fullName evidence="1">ER-bound oxygenase mpaB/mpaB'/Rubber oxygenase catalytic domain-containing protein</fullName>
    </recommendedName>
</protein>
<dbReference type="STRING" id="675864.SAMN04489747_0471"/>
<sequence length="379" mass="40283">MAEEPTAGDDGALLAWALATGDPLADDLVAEQAALGPGARRWLEQGLRAGVASLSADPPAPGSVPPALGSFLAEAEAVVDAAGARLLAEGPLPTFTTPTEVHVISLSAGALVRVYSSPSIAGVLVGTGDLVADAHRRIVETGRWLGTATLPGSLRRGAPGYVATLQVRLLHARVRASLRRDPLRHQDGPAPLNQLELARTWLDFTLTVMTAEAQLGFDLDPAEQASLYRYWRCLGRLLGVDHRLLADVTDHDSARRLDALVARGTEAPAAASATLTAASLTAVAAELRRTTRLPRWVGSPVLAAVVRRVHGHRLADGLGVPRAPLAAALLTPVVTVLRRHRRWRRRRPGSWAAAVRANLARTRSFLDAETSTTAYQHPR</sequence>
<dbReference type="InterPro" id="IPR018713">
    <property type="entry name" value="MPAB/Lcp_cat_dom"/>
</dbReference>
<reference evidence="2 3" key="1">
    <citation type="submission" date="2016-10" db="EMBL/GenBank/DDBJ databases">
        <authorList>
            <person name="de Groot N.N."/>
        </authorList>
    </citation>
    <scope>NUCLEOTIDE SEQUENCE [LARGE SCALE GENOMIC DNA]</scope>
    <source>
        <strain evidence="2 3">MON 2.2</strain>
    </source>
</reference>
<evidence type="ECO:0000313" key="3">
    <source>
        <dbReference type="Proteomes" id="UP000198546"/>
    </source>
</evidence>
<accession>A0A1G6SYZ7</accession>
<dbReference type="PANTHER" id="PTHR37539">
    <property type="entry name" value="SECRETED PROTEIN-RELATED"/>
    <property type="match status" value="1"/>
</dbReference>
<dbReference type="RefSeq" id="WP_157676928.1">
    <property type="nucleotide sequence ID" value="NZ_LT629688.1"/>
</dbReference>